<evidence type="ECO:0000313" key="2">
    <source>
        <dbReference type="EMBL" id="GAA2410185.1"/>
    </source>
</evidence>
<dbReference type="Proteomes" id="UP001501231">
    <property type="component" value="Unassembled WGS sequence"/>
</dbReference>
<gene>
    <name evidence="2" type="ORF">GCM10010191_18680</name>
</gene>
<accession>A0ABN3IPF7</accession>
<dbReference type="InterPro" id="IPR005153">
    <property type="entry name" value="MbtH-like_dom"/>
</dbReference>
<proteinExistence type="predicted"/>
<dbReference type="RefSeq" id="WP_344588253.1">
    <property type="nucleotide sequence ID" value="NZ_BAAARW010000006.1"/>
</dbReference>
<dbReference type="InterPro" id="IPR037407">
    <property type="entry name" value="MLP_fam"/>
</dbReference>
<dbReference type="PANTHER" id="PTHR38444:SF1">
    <property type="entry name" value="ENTEROBACTIN BIOSYNTHESIS PROTEIN YBDZ"/>
    <property type="match status" value="1"/>
</dbReference>
<dbReference type="EMBL" id="BAAARW010000006">
    <property type="protein sequence ID" value="GAA2410185.1"/>
    <property type="molecule type" value="Genomic_DNA"/>
</dbReference>
<organism evidence="2 3">
    <name type="scientific">Actinomadura vinacea</name>
    <dbReference type="NCBI Taxonomy" id="115336"/>
    <lineage>
        <taxon>Bacteria</taxon>
        <taxon>Bacillati</taxon>
        <taxon>Actinomycetota</taxon>
        <taxon>Actinomycetes</taxon>
        <taxon>Streptosporangiales</taxon>
        <taxon>Thermomonosporaceae</taxon>
        <taxon>Actinomadura</taxon>
    </lineage>
</organism>
<dbReference type="Pfam" id="PF03621">
    <property type="entry name" value="MbtH"/>
    <property type="match status" value="1"/>
</dbReference>
<protein>
    <submittedName>
        <fullName evidence="2">MbtH family protein</fullName>
    </submittedName>
</protein>
<sequence>MSTNPFEDPEGRFVVLVNDEGQHSLWPVFAEVPAGWNVAFGEDSREACLAYVEENWTDLRPRSLAEAMDGATG</sequence>
<name>A0ABN3IPF7_9ACTN</name>
<comment type="caution">
    <text evidence="2">The sequence shown here is derived from an EMBL/GenBank/DDBJ whole genome shotgun (WGS) entry which is preliminary data.</text>
</comment>
<keyword evidence="3" id="KW-1185">Reference proteome</keyword>
<evidence type="ECO:0000313" key="3">
    <source>
        <dbReference type="Proteomes" id="UP001501231"/>
    </source>
</evidence>
<dbReference type="Gene3D" id="3.90.820.10">
    <property type="entry name" value="Structural Genomics, Unknown Function 30-nov-00 1gh9 Mol_id"/>
    <property type="match status" value="1"/>
</dbReference>
<dbReference type="SMART" id="SM00923">
    <property type="entry name" value="MbtH"/>
    <property type="match status" value="1"/>
</dbReference>
<dbReference type="SUPFAM" id="SSF160582">
    <property type="entry name" value="MbtH-like"/>
    <property type="match status" value="1"/>
</dbReference>
<evidence type="ECO:0000259" key="1">
    <source>
        <dbReference type="SMART" id="SM00923"/>
    </source>
</evidence>
<dbReference type="InterPro" id="IPR038020">
    <property type="entry name" value="MbtH-like_sf"/>
</dbReference>
<feature type="domain" description="MbtH-like" evidence="1">
    <location>
        <begin position="4"/>
        <end position="54"/>
    </location>
</feature>
<reference evidence="2 3" key="1">
    <citation type="journal article" date="2019" name="Int. J. Syst. Evol. Microbiol.">
        <title>The Global Catalogue of Microorganisms (GCM) 10K type strain sequencing project: providing services to taxonomists for standard genome sequencing and annotation.</title>
        <authorList>
            <consortium name="The Broad Institute Genomics Platform"/>
            <consortium name="The Broad Institute Genome Sequencing Center for Infectious Disease"/>
            <person name="Wu L."/>
            <person name="Ma J."/>
        </authorList>
    </citation>
    <scope>NUCLEOTIDE SEQUENCE [LARGE SCALE GENOMIC DNA]</scope>
    <source>
        <strain evidence="2 3">JCM 3325</strain>
    </source>
</reference>
<dbReference type="PANTHER" id="PTHR38444">
    <property type="entry name" value="ENTEROBACTIN BIOSYNTHESIS PROTEIN YBDZ"/>
    <property type="match status" value="1"/>
</dbReference>